<reference evidence="2" key="1">
    <citation type="submission" date="2021-01" db="EMBL/GenBank/DDBJ databases">
        <authorList>
            <consortium name="Genoscope - CEA"/>
            <person name="William W."/>
        </authorList>
    </citation>
    <scope>NUCLEOTIDE SEQUENCE</scope>
</reference>
<sequence length="145" mass="17454">MITSNILWGLWLVLQGRVLKSLPFEAILHDFSLSIEFHPIFRHRYCIRERYLSMEAWLEPTTRCSHLLWIHCNRRSILFAIMGYREEGTCFLINVHSFVFTLHSTLIRDSTLRDHQAWKYSRWIITDYRTLLCAVGEKSRAEEHW</sequence>
<dbReference type="EMBL" id="HG994373">
    <property type="protein sequence ID" value="CAF1716795.1"/>
    <property type="molecule type" value="Genomic_DNA"/>
</dbReference>
<protein>
    <submittedName>
        <fullName evidence="2">(rape) hypothetical protein</fullName>
    </submittedName>
</protein>
<evidence type="ECO:0000313" key="2">
    <source>
        <dbReference type="EMBL" id="CAF1716795.1"/>
    </source>
</evidence>
<gene>
    <name evidence="2" type="ORF">DARMORV10_C09P10020.1</name>
</gene>
<proteinExistence type="predicted"/>
<feature type="signal peptide" evidence="1">
    <location>
        <begin position="1"/>
        <end position="21"/>
    </location>
</feature>
<name>A0A816IS40_BRANA</name>
<dbReference type="Proteomes" id="UP001295469">
    <property type="component" value="Chromosome C09"/>
</dbReference>
<accession>A0A816IS40</accession>
<feature type="chain" id="PRO_5032971342" evidence="1">
    <location>
        <begin position="22"/>
        <end position="145"/>
    </location>
</feature>
<dbReference type="AlphaFoldDB" id="A0A816IS40"/>
<dbReference type="Gramene" id="CDX81246">
    <property type="protein sequence ID" value="CDX81246"/>
    <property type="gene ID" value="GSBRNA2T00134730001"/>
</dbReference>
<keyword evidence="1" id="KW-0732">Signal</keyword>
<evidence type="ECO:0000256" key="1">
    <source>
        <dbReference type="SAM" id="SignalP"/>
    </source>
</evidence>
<organism evidence="2">
    <name type="scientific">Brassica napus</name>
    <name type="common">Rape</name>
    <dbReference type="NCBI Taxonomy" id="3708"/>
    <lineage>
        <taxon>Eukaryota</taxon>
        <taxon>Viridiplantae</taxon>
        <taxon>Streptophyta</taxon>
        <taxon>Embryophyta</taxon>
        <taxon>Tracheophyta</taxon>
        <taxon>Spermatophyta</taxon>
        <taxon>Magnoliopsida</taxon>
        <taxon>eudicotyledons</taxon>
        <taxon>Gunneridae</taxon>
        <taxon>Pentapetalae</taxon>
        <taxon>rosids</taxon>
        <taxon>malvids</taxon>
        <taxon>Brassicales</taxon>
        <taxon>Brassicaceae</taxon>
        <taxon>Brassiceae</taxon>
        <taxon>Brassica</taxon>
    </lineage>
</organism>